<proteinExistence type="predicted"/>
<evidence type="ECO:0000313" key="3">
    <source>
        <dbReference type="Proteomes" id="UP001341840"/>
    </source>
</evidence>
<sequence>MVRTKKTAKRAREEEIAMEQPPQEDPMAKYFTNLVDFNNYQLKFAQRKEITPRYLDMALLQTQNFHNLHRILTKQHLLDFVKLKDRFYPMLAAIAYTTLSFVYDEEKPSSFTMTFHLGTTKYELSVGDLCSLGQLNFSGTLFKHGDNPPPQWNFDRLQACQFFNLNPNCGNKIPTKPMIDEYRTLHYLLVWVILPRNNNHGVVTDDDLPILWALVNDLEINWSYFISQHMKKLQEGPITSGLGEILKIKEINHNLKFKKLEHTGSSHDAPQPSMLDLMQVLQRIEQNQANMDHRLQRIEQYLNINEEDD</sequence>
<dbReference type="Proteomes" id="UP001341840">
    <property type="component" value="Unassembled WGS sequence"/>
</dbReference>
<evidence type="ECO:0000313" key="2">
    <source>
        <dbReference type="EMBL" id="MED6147432.1"/>
    </source>
</evidence>
<organism evidence="2 3">
    <name type="scientific">Stylosanthes scabra</name>
    <dbReference type="NCBI Taxonomy" id="79078"/>
    <lineage>
        <taxon>Eukaryota</taxon>
        <taxon>Viridiplantae</taxon>
        <taxon>Streptophyta</taxon>
        <taxon>Embryophyta</taxon>
        <taxon>Tracheophyta</taxon>
        <taxon>Spermatophyta</taxon>
        <taxon>Magnoliopsida</taxon>
        <taxon>eudicotyledons</taxon>
        <taxon>Gunneridae</taxon>
        <taxon>Pentapetalae</taxon>
        <taxon>rosids</taxon>
        <taxon>fabids</taxon>
        <taxon>Fabales</taxon>
        <taxon>Fabaceae</taxon>
        <taxon>Papilionoideae</taxon>
        <taxon>50 kb inversion clade</taxon>
        <taxon>dalbergioids sensu lato</taxon>
        <taxon>Dalbergieae</taxon>
        <taxon>Pterocarpus clade</taxon>
        <taxon>Stylosanthes</taxon>
    </lineage>
</organism>
<gene>
    <name evidence="2" type="ORF">PIB30_043902</name>
</gene>
<accession>A0ABU6TFD0</accession>
<dbReference type="EMBL" id="JASCZI010090879">
    <property type="protein sequence ID" value="MED6147432.1"/>
    <property type="molecule type" value="Genomic_DNA"/>
</dbReference>
<reference evidence="2 3" key="1">
    <citation type="journal article" date="2023" name="Plants (Basel)">
        <title>Bridging the Gap: Combining Genomics and Transcriptomics Approaches to Understand Stylosanthes scabra, an Orphan Legume from the Brazilian Caatinga.</title>
        <authorList>
            <person name="Ferreira-Neto J.R.C."/>
            <person name="da Silva M.D."/>
            <person name="Binneck E."/>
            <person name="de Melo N.F."/>
            <person name="da Silva R.H."/>
            <person name="de Melo A.L.T.M."/>
            <person name="Pandolfi V."/>
            <person name="Bustamante F.O."/>
            <person name="Brasileiro-Vidal A.C."/>
            <person name="Benko-Iseppon A.M."/>
        </authorList>
    </citation>
    <scope>NUCLEOTIDE SEQUENCE [LARGE SCALE GENOMIC DNA]</scope>
    <source>
        <tissue evidence="2">Leaves</tissue>
    </source>
</reference>
<comment type="caution">
    <text evidence="2">The sequence shown here is derived from an EMBL/GenBank/DDBJ whole genome shotgun (WGS) entry which is preliminary data.</text>
</comment>
<name>A0ABU6TFD0_9FABA</name>
<keyword evidence="3" id="KW-1185">Reference proteome</keyword>
<evidence type="ECO:0000256" key="1">
    <source>
        <dbReference type="SAM" id="MobiDB-lite"/>
    </source>
</evidence>
<feature type="region of interest" description="Disordered" evidence="1">
    <location>
        <begin position="1"/>
        <end position="22"/>
    </location>
</feature>
<protein>
    <submittedName>
        <fullName evidence="2">Uncharacterized protein</fullName>
    </submittedName>
</protein>